<evidence type="ECO:0000313" key="3">
    <source>
        <dbReference type="Proteomes" id="UP000478052"/>
    </source>
</evidence>
<dbReference type="AlphaFoldDB" id="A0A6G0VVU6"/>
<dbReference type="InterPro" id="IPR025398">
    <property type="entry name" value="DUF4371"/>
</dbReference>
<keyword evidence="3" id="KW-1185">Reference proteome</keyword>
<proteinExistence type="predicted"/>
<dbReference type="EMBL" id="VUJU01011295">
    <property type="protein sequence ID" value="KAF0711335.1"/>
    <property type="molecule type" value="Genomic_DNA"/>
</dbReference>
<dbReference type="SMART" id="SM00597">
    <property type="entry name" value="ZnF_TTF"/>
    <property type="match status" value="1"/>
</dbReference>
<dbReference type="Pfam" id="PF05699">
    <property type="entry name" value="Dimer_Tnp_hAT"/>
    <property type="match status" value="1"/>
</dbReference>
<dbReference type="InterPro" id="IPR006580">
    <property type="entry name" value="Znf_TTF"/>
</dbReference>
<protein>
    <submittedName>
        <fullName evidence="2">Zinc finger MYM-type protein 1-like</fullName>
    </submittedName>
</protein>
<sequence length="691" mass="80056">MKSQISSIGIEKENDSHSNVLNNDDIELTMTAQSSTFSNAVIDTPEFKKDISMNKNEKNPNFQSSYFNKFNWLEYSISDDAVFCFPCRHFSLSSNFRGQTIGNAAYIDRGVKCWRNPLQSLTKHSRSENHLTSVERWNQYLAIQAKQNSIANLLKSSKVLEIENNRKHIYFLLKATLYLAKQGLAFRRNDESSLSKNKVDETKDSSKKEQLSFLIRFVDINFNIFEKALGYSHMKKSDATSLAQEIVKLIKENNLDINKCIAQCDDGASVMSGVYSGVQQKISEIVPHAVYIHCYAHRLNLCLVDCIQNVPLIVDFFDTIQNFYKYLMNSQTRYELFVEAQKNKNVKVIHLERLVDTRWYYWYTSLKKVRSRYTVIIEVLTFLTEHGDQTVRAIGLLKILSTFKFIMILEIMVSVLECIHCLSCELQNSNIILSKAMLLVKSSRNNILKLRCEESWLKFHQKATDIAICNGIKTQTHSEHEKRKQTLNKHLNDYFVLTTLGRARCKEKDVSSIKVELLYQVIDRIVAQLDERFSKNEQVFDIFNVFDYTNADFLNAECVAVNKFLDDYRGFQINSLSLPSEFSSIKATLELEMSQFKLELIFNIVLNLPFAFPETIKILFIMLTLPVTTASNERFFSSLKRKKNFLRTTIGDERLNDLMVLGVETEEAKQINLNDAVDDFAKMKDRRYPLY</sequence>
<organism evidence="2 3">
    <name type="scientific">Aphis craccivora</name>
    <name type="common">Cowpea aphid</name>
    <dbReference type="NCBI Taxonomy" id="307492"/>
    <lineage>
        <taxon>Eukaryota</taxon>
        <taxon>Metazoa</taxon>
        <taxon>Ecdysozoa</taxon>
        <taxon>Arthropoda</taxon>
        <taxon>Hexapoda</taxon>
        <taxon>Insecta</taxon>
        <taxon>Pterygota</taxon>
        <taxon>Neoptera</taxon>
        <taxon>Paraneoptera</taxon>
        <taxon>Hemiptera</taxon>
        <taxon>Sternorrhyncha</taxon>
        <taxon>Aphidomorpha</taxon>
        <taxon>Aphidoidea</taxon>
        <taxon>Aphididae</taxon>
        <taxon>Aphidini</taxon>
        <taxon>Aphis</taxon>
        <taxon>Aphis</taxon>
    </lineage>
</organism>
<name>A0A6G0VVU6_APHCR</name>
<dbReference type="InterPro" id="IPR008906">
    <property type="entry name" value="HATC_C_dom"/>
</dbReference>
<evidence type="ECO:0000259" key="1">
    <source>
        <dbReference type="SMART" id="SM00597"/>
    </source>
</evidence>
<evidence type="ECO:0000313" key="2">
    <source>
        <dbReference type="EMBL" id="KAF0711335.1"/>
    </source>
</evidence>
<dbReference type="SUPFAM" id="SSF53098">
    <property type="entry name" value="Ribonuclease H-like"/>
    <property type="match status" value="1"/>
</dbReference>
<reference evidence="2 3" key="1">
    <citation type="submission" date="2019-08" db="EMBL/GenBank/DDBJ databases">
        <title>Whole genome of Aphis craccivora.</title>
        <authorList>
            <person name="Voronova N.V."/>
            <person name="Shulinski R.S."/>
            <person name="Bandarenka Y.V."/>
            <person name="Zhorov D.G."/>
            <person name="Warner D."/>
        </authorList>
    </citation>
    <scope>NUCLEOTIDE SEQUENCE [LARGE SCALE GENOMIC DNA]</scope>
    <source>
        <strain evidence="2">180601</strain>
        <tissue evidence="2">Whole Body</tissue>
    </source>
</reference>
<dbReference type="Proteomes" id="UP000478052">
    <property type="component" value="Unassembled WGS sequence"/>
</dbReference>
<feature type="domain" description="TTF-type" evidence="1">
    <location>
        <begin position="58"/>
        <end position="149"/>
    </location>
</feature>
<accession>A0A6G0VVU6</accession>
<dbReference type="PANTHER" id="PTHR45749">
    <property type="match status" value="1"/>
</dbReference>
<dbReference type="PANTHER" id="PTHR45749:SF37">
    <property type="entry name" value="OS05G0311600 PROTEIN"/>
    <property type="match status" value="1"/>
</dbReference>
<dbReference type="GO" id="GO:0046983">
    <property type="term" value="F:protein dimerization activity"/>
    <property type="evidence" value="ECO:0007669"/>
    <property type="project" value="InterPro"/>
</dbReference>
<dbReference type="Pfam" id="PF14291">
    <property type="entry name" value="DUF4371"/>
    <property type="match status" value="1"/>
</dbReference>
<dbReference type="InterPro" id="IPR012337">
    <property type="entry name" value="RNaseH-like_sf"/>
</dbReference>
<comment type="caution">
    <text evidence="2">The sequence shown here is derived from an EMBL/GenBank/DDBJ whole genome shotgun (WGS) entry which is preliminary data.</text>
</comment>
<gene>
    <name evidence="2" type="ORF">FWK35_00032848</name>
</gene>
<dbReference type="OrthoDB" id="1739706at2759"/>